<accession>A0ABW0S668</accession>
<keyword evidence="2" id="KW-1185">Reference proteome</keyword>
<dbReference type="RefSeq" id="WP_379773787.1">
    <property type="nucleotide sequence ID" value="NZ_JBHSMZ010000016.1"/>
</dbReference>
<dbReference type="InterPro" id="IPR018738">
    <property type="entry name" value="DUF2280"/>
</dbReference>
<gene>
    <name evidence="1" type="ORF">ACFPO9_19625</name>
</gene>
<dbReference type="Proteomes" id="UP001596086">
    <property type="component" value="Unassembled WGS sequence"/>
</dbReference>
<evidence type="ECO:0000313" key="1">
    <source>
        <dbReference type="EMBL" id="MFC5550733.1"/>
    </source>
</evidence>
<sequence length="163" mass="18109">MATLNDDVKRFIVQALACYDTPSQVAEAVKEEFGLVIERQQVAVYDPTKKVGKALSQKWRDLFEETRKKFLNNISDIPIANQTFRLRALNRMFTRAESVKNVGLAAQLLEQASKEVGGAFTNRHELTGKNGGPLEHRVARLSDAELDAEIAKASAAMSHDGHQ</sequence>
<organism evidence="1 2">
    <name type="scientific">Massilia aerilata</name>
    <dbReference type="NCBI Taxonomy" id="453817"/>
    <lineage>
        <taxon>Bacteria</taxon>
        <taxon>Pseudomonadati</taxon>
        <taxon>Pseudomonadota</taxon>
        <taxon>Betaproteobacteria</taxon>
        <taxon>Burkholderiales</taxon>
        <taxon>Oxalobacteraceae</taxon>
        <taxon>Telluria group</taxon>
        <taxon>Massilia</taxon>
    </lineage>
</organism>
<name>A0ABW0S668_9BURK</name>
<proteinExistence type="predicted"/>
<dbReference type="Pfam" id="PF10045">
    <property type="entry name" value="DUF2280"/>
    <property type="match status" value="1"/>
</dbReference>
<protein>
    <submittedName>
        <fullName evidence="1">DUF2280 domain-containing protein</fullName>
    </submittedName>
</protein>
<dbReference type="EMBL" id="JBHSMZ010000016">
    <property type="protein sequence ID" value="MFC5550733.1"/>
    <property type="molecule type" value="Genomic_DNA"/>
</dbReference>
<reference evidence="2" key="1">
    <citation type="journal article" date="2019" name="Int. J. Syst. Evol. Microbiol.">
        <title>The Global Catalogue of Microorganisms (GCM) 10K type strain sequencing project: providing services to taxonomists for standard genome sequencing and annotation.</title>
        <authorList>
            <consortium name="The Broad Institute Genomics Platform"/>
            <consortium name="The Broad Institute Genome Sequencing Center for Infectious Disease"/>
            <person name="Wu L."/>
            <person name="Ma J."/>
        </authorList>
    </citation>
    <scope>NUCLEOTIDE SEQUENCE [LARGE SCALE GENOMIC DNA]</scope>
    <source>
        <strain evidence="2">CGMCC 4.5798</strain>
    </source>
</reference>
<comment type="caution">
    <text evidence="1">The sequence shown here is derived from an EMBL/GenBank/DDBJ whole genome shotgun (WGS) entry which is preliminary data.</text>
</comment>
<evidence type="ECO:0000313" key="2">
    <source>
        <dbReference type="Proteomes" id="UP001596086"/>
    </source>
</evidence>